<accession>A0A165Q5V9</accession>
<reference evidence="3 4" key="1">
    <citation type="journal article" date="2016" name="Mol. Biol. Evol.">
        <title>Comparative Genomics of Early-Diverging Mushroom-Forming Fungi Provides Insights into the Origins of Lignocellulose Decay Capabilities.</title>
        <authorList>
            <person name="Nagy L.G."/>
            <person name="Riley R."/>
            <person name="Tritt A."/>
            <person name="Adam C."/>
            <person name="Daum C."/>
            <person name="Floudas D."/>
            <person name="Sun H."/>
            <person name="Yadav J.S."/>
            <person name="Pangilinan J."/>
            <person name="Larsson K.H."/>
            <person name="Matsuura K."/>
            <person name="Barry K."/>
            <person name="Labutti K."/>
            <person name="Kuo R."/>
            <person name="Ohm R.A."/>
            <person name="Bhattacharya S.S."/>
            <person name="Shirouzu T."/>
            <person name="Yoshinaga Y."/>
            <person name="Martin F.M."/>
            <person name="Grigoriev I.V."/>
            <person name="Hibbett D.S."/>
        </authorList>
    </citation>
    <scope>NUCLEOTIDE SEQUENCE [LARGE SCALE GENOMIC DNA]</scope>
    <source>
        <strain evidence="3 4">HHB12029</strain>
    </source>
</reference>
<proteinExistence type="predicted"/>
<dbReference type="EMBL" id="KV425885">
    <property type="protein sequence ID" value="KZW03124.1"/>
    <property type="molecule type" value="Genomic_DNA"/>
</dbReference>
<sequence length="560" mass="63549">MCSKRAKIEDDNKGSGSGVATSHLCHAKLPPEIWSEIWSLLASLEDRIAISRVCTEWRAIALSDHQLWAHLSVHLESLLRHDIADEDERARLSTKEMTAAARWLRNAERALDRTGRTALITLDIRVDHHKVLAIWLTQLCALLNLHASRILRLSLHLDHAHSMKFVLYDLGSPMPMLRVLGLTMSRRSIDADDVPFALFPNLKEFAGLPCSFKFFKPSQSPAISQTLGTIRTVRGDVETCADLTALLRAFPACKSLDLRILSASKWEDPDEDETNHYRTCFEGLDRLDLTWAWNSYTKTRAAIPTTSGRRPPFIFIGLHSSLESDASDPEEEVCMGIEDAFCDLKPHSSITLRLEPCEPAWDYHDTRPGHQDKMPICVTVYDQESGQTRQVAVQYVMLCQRVGPMKVLGARLYESRSVITSLTIPWNLMNILMPQLTEKGMRTITQLTLIVNGPLRSIDYVRWVFGEEENFDWPLLPALRHVTLKSPYKTVRAAYELSPSIFRSAVEKLVPPPAKLETLSLHHVCTGYREHPWNWNSVRDLATRVYGLHIYAEDSSTDHV</sequence>
<dbReference type="InParanoid" id="A0A165Q5V9"/>
<protein>
    <recommendedName>
        <fullName evidence="2">F-box domain-containing protein</fullName>
    </recommendedName>
</protein>
<feature type="compositionally biased region" description="Basic and acidic residues" evidence="1">
    <location>
        <begin position="1"/>
        <end position="13"/>
    </location>
</feature>
<dbReference type="SUPFAM" id="SSF81383">
    <property type="entry name" value="F-box domain"/>
    <property type="match status" value="1"/>
</dbReference>
<dbReference type="InterPro" id="IPR036047">
    <property type="entry name" value="F-box-like_dom_sf"/>
</dbReference>
<keyword evidence="4" id="KW-1185">Reference proteome</keyword>
<dbReference type="Gene3D" id="1.20.1280.50">
    <property type="match status" value="1"/>
</dbReference>
<evidence type="ECO:0000259" key="2">
    <source>
        <dbReference type="Pfam" id="PF12937"/>
    </source>
</evidence>
<evidence type="ECO:0000256" key="1">
    <source>
        <dbReference type="SAM" id="MobiDB-lite"/>
    </source>
</evidence>
<feature type="region of interest" description="Disordered" evidence="1">
    <location>
        <begin position="1"/>
        <end position="20"/>
    </location>
</feature>
<dbReference type="Proteomes" id="UP000077266">
    <property type="component" value="Unassembled WGS sequence"/>
</dbReference>
<name>A0A165Q5V9_EXIGL</name>
<dbReference type="AlphaFoldDB" id="A0A165Q5V9"/>
<organism evidence="3 4">
    <name type="scientific">Exidia glandulosa HHB12029</name>
    <dbReference type="NCBI Taxonomy" id="1314781"/>
    <lineage>
        <taxon>Eukaryota</taxon>
        <taxon>Fungi</taxon>
        <taxon>Dikarya</taxon>
        <taxon>Basidiomycota</taxon>
        <taxon>Agaricomycotina</taxon>
        <taxon>Agaricomycetes</taxon>
        <taxon>Auriculariales</taxon>
        <taxon>Exidiaceae</taxon>
        <taxon>Exidia</taxon>
    </lineage>
</organism>
<dbReference type="OrthoDB" id="2269034at2759"/>
<evidence type="ECO:0000313" key="4">
    <source>
        <dbReference type="Proteomes" id="UP000077266"/>
    </source>
</evidence>
<dbReference type="InterPro" id="IPR001810">
    <property type="entry name" value="F-box_dom"/>
</dbReference>
<evidence type="ECO:0000313" key="3">
    <source>
        <dbReference type="EMBL" id="KZW03124.1"/>
    </source>
</evidence>
<gene>
    <name evidence="3" type="ORF">EXIGLDRAFT_744277</name>
</gene>
<feature type="domain" description="F-box" evidence="2">
    <location>
        <begin position="28"/>
        <end position="72"/>
    </location>
</feature>
<dbReference type="Pfam" id="PF12937">
    <property type="entry name" value="F-box-like"/>
    <property type="match status" value="1"/>
</dbReference>